<protein>
    <submittedName>
        <fullName evidence="1">Uncharacterized protein</fullName>
    </submittedName>
</protein>
<reference evidence="2" key="1">
    <citation type="submission" date="2012-06" db="EMBL/GenBank/DDBJ databases">
        <title>Complete sequence of Desulfitobacterium dehalogenans ATCC 51507.</title>
        <authorList>
            <person name="Lucas S."/>
            <person name="Han J."/>
            <person name="Lapidus A."/>
            <person name="Cheng J.-F."/>
            <person name="Goodwin L."/>
            <person name="Pitluck S."/>
            <person name="Peters L."/>
            <person name="Ovchinnikova G."/>
            <person name="Teshima H."/>
            <person name="Detter J.C."/>
            <person name="Han C."/>
            <person name="Tapia R."/>
            <person name="Land M."/>
            <person name="Hauser L."/>
            <person name="Kyrpides N."/>
            <person name="Ivanova N."/>
            <person name="Pagani I."/>
            <person name="Kruse T."/>
            <person name="de Vos W.M."/>
            <person name="Smidt H."/>
            <person name="Woyke T."/>
        </authorList>
    </citation>
    <scope>NUCLEOTIDE SEQUENCE [LARGE SCALE GENOMIC DNA]</scope>
    <source>
        <strain evidence="2">ATCC 51507 / DSM 9161 / JW/IU-DC1</strain>
    </source>
</reference>
<dbReference type="Proteomes" id="UP000006053">
    <property type="component" value="Chromosome"/>
</dbReference>
<dbReference type="KEGG" id="ddh:Desde_1046"/>
<keyword evidence="2" id="KW-1185">Reference proteome</keyword>
<accession>I4A695</accession>
<proteinExistence type="predicted"/>
<dbReference type="RefSeq" id="WP_014792971.1">
    <property type="nucleotide sequence ID" value="NC_018017.1"/>
</dbReference>
<evidence type="ECO:0000313" key="2">
    <source>
        <dbReference type="Proteomes" id="UP000006053"/>
    </source>
</evidence>
<dbReference type="STRING" id="756499.Desde_1046"/>
<dbReference type="OrthoDB" id="1798608at2"/>
<sequence>METLKIEAGRKCKIDTGNIGLTIKGPVLIVVIKEKDLVEPSLKGMLDETE</sequence>
<name>I4A695_DESDJ</name>
<gene>
    <name evidence="1" type="ordered locus">Desde_1046</name>
</gene>
<dbReference type="AlphaFoldDB" id="I4A695"/>
<reference evidence="1 2" key="2">
    <citation type="journal article" date="2015" name="J. Bacteriol.">
        <title>Genomic, proteomic, and biochemical analysis of the organohalide respiratory pathway in Desulfitobacterium dehalogenans.</title>
        <authorList>
            <person name="Kruse T."/>
            <person name="van de Pas B.A."/>
            <person name="Atteia A."/>
            <person name="Krab K."/>
            <person name="Hagen W.R."/>
            <person name="Goodwin L."/>
            <person name="Chain P."/>
            <person name="Boeren S."/>
            <person name="Maphosa F."/>
            <person name="Schraa G."/>
            <person name="de Vos W.M."/>
            <person name="van der Oost J."/>
            <person name="Smidt H."/>
            <person name="Stams A.J."/>
        </authorList>
    </citation>
    <scope>NUCLEOTIDE SEQUENCE [LARGE SCALE GENOMIC DNA]</scope>
    <source>
        <strain evidence="2">ATCC 51507 / DSM 9161 / JW/IU-DC1</strain>
    </source>
</reference>
<evidence type="ECO:0000313" key="1">
    <source>
        <dbReference type="EMBL" id="AFL99479.1"/>
    </source>
</evidence>
<dbReference type="HOGENOM" id="CLU_3117095_0_0_9"/>
<dbReference type="EMBL" id="CP003348">
    <property type="protein sequence ID" value="AFL99479.1"/>
    <property type="molecule type" value="Genomic_DNA"/>
</dbReference>
<organism evidence="1 2">
    <name type="scientific">Desulfitobacterium dehalogenans (strain ATCC 51507 / DSM 9161 / JW/IU-DC1)</name>
    <dbReference type="NCBI Taxonomy" id="756499"/>
    <lineage>
        <taxon>Bacteria</taxon>
        <taxon>Bacillati</taxon>
        <taxon>Bacillota</taxon>
        <taxon>Clostridia</taxon>
        <taxon>Eubacteriales</taxon>
        <taxon>Desulfitobacteriaceae</taxon>
        <taxon>Desulfitobacterium</taxon>
    </lineage>
</organism>